<organism evidence="1 2">
    <name type="scientific">Mycena chlorophos</name>
    <name type="common">Agaric fungus</name>
    <name type="synonym">Agaricus chlorophos</name>
    <dbReference type="NCBI Taxonomy" id="658473"/>
    <lineage>
        <taxon>Eukaryota</taxon>
        <taxon>Fungi</taxon>
        <taxon>Dikarya</taxon>
        <taxon>Basidiomycota</taxon>
        <taxon>Agaricomycotina</taxon>
        <taxon>Agaricomycetes</taxon>
        <taxon>Agaricomycetidae</taxon>
        <taxon>Agaricales</taxon>
        <taxon>Marasmiineae</taxon>
        <taxon>Mycenaceae</taxon>
        <taxon>Mycena</taxon>
    </lineage>
</organism>
<accession>A0ABQ0LA34</accession>
<dbReference type="Proteomes" id="UP000815677">
    <property type="component" value="Unassembled WGS sequence"/>
</dbReference>
<reference evidence="1" key="1">
    <citation type="submission" date="2014-09" db="EMBL/GenBank/DDBJ databases">
        <title>Genome sequence of the luminous mushroom Mycena chlorophos for searching fungal bioluminescence genes.</title>
        <authorList>
            <person name="Tanaka Y."/>
            <person name="Kasuga D."/>
            <person name="Oba Y."/>
            <person name="Hase S."/>
            <person name="Sato K."/>
            <person name="Oba Y."/>
            <person name="Sakakibara Y."/>
        </authorList>
    </citation>
    <scope>NUCLEOTIDE SEQUENCE</scope>
</reference>
<evidence type="ECO:0000313" key="2">
    <source>
        <dbReference type="Proteomes" id="UP000815677"/>
    </source>
</evidence>
<protein>
    <submittedName>
        <fullName evidence="1">Uncharacterized protein</fullName>
    </submittedName>
</protein>
<sequence>MQQFYPQQQYYTVPPVHPGPQYAAYASPAASPLYSPCLTSAGDITQARERLYQRLKSHAGPSTFAHLKPFPDVHASGPKTKRCEFNYALPCHCYGPAGCKHSGSKIPVRITYEPPRRGDDYYHWTASLPDGRCGSTYTSSYANLPLAHVRVHSDIFAAGHPYGYFLEKDSRAILSALAASLELGMLVTITFDNSGVVFLGKPNDGGSSVILHRPHAY</sequence>
<dbReference type="EMBL" id="DF844096">
    <property type="protein sequence ID" value="GAT47968.1"/>
    <property type="molecule type" value="Genomic_DNA"/>
</dbReference>
<gene>
    <name evidence="1" type="ORF">MCHLO_05406</name>
</gene>
<evidence type="ECO:0000313" key="1">
    <source>
        <dbReference type="EMBL" id="GAT47968.1"/>
    </source>
</evidence>
<proteinExistence type="predicted"/>
<keyword evidence="2" id="KW-1185">Reference proteome</keyword>
<name>A0ABQ0LA34_MYCCL</name>